<gene>
    <name evidence="1" type="ORF">LOD99_3322</name>
</gene>
<dbReference type="GO" id="GO:0030687">
    <property type="term" value="C:preribosome, large subunit precursor"/>
    <property type="evidence" value="ECO:0007669"/>
    <property type="project" value="TreeGrafter"/>
</dbReference>
<dbReference type="PANTHER" id="PTHR15002">
    <property type="entry name" value="RIBOSOMAL BIOGENESIS PROTEIN LAS1L"/>
    <property type="match status" value="1"/>
</dbReference>
<dbReference type="InterPro" id="IPR007174">
    <property type="entry name" value="Las1"/>
</dbReference>
<dbReference type="GO" id="GO:0004519">
    <property type="term" value="F:endonuclease activity"/>
    <property type="evidence" value="ECO:0007669"/>
    <property type="project" value="InterPro"/>
</dbReference>
<dbReference type="EMBL" id="JAKMXF010000255">
    <property type="protein sequence ID" value="KAI6653819.1"/>
    <property type="molecule type" value="Genomic_DNA"/>
</dbReference>
<comment type="caution">
    <text evidence="1">The sequence shown here is derived from an EMBL/GenBank/DDBJ whole genome shotgun (WGS) entry which is preliminary data.</text>
</comment>
<protein>
    <submittedName>
        <fullName evidence="1">Ribosomal biogenesis protein LAS1L-like</fullName>
    </submittedName>
</protein>
<dbReference type="AlphaFoldDB" id="A0AAV7JXZ7"/>
<dbReference type="GO" id="GO:0000470">
    <property type="term" value="P:maturation of LSU-rRNA"/>
    <property type="evidence" value="ECO:0007669"/>
    <property type="project" value="TreeGrafter"/>
</dbReference>
<evidence type="ECO:0000313" key="1">
    <source>
        <dbReference type="EMBL" id="KAI6653819.1"/>
    </source>
</evidence>
<dbReference type="Pfam" id="PF04031">
    <property type="entry name" value="Las1"/>
    <property type="match status" value="1"/>
</dbReference>
<dbReference type="Proteomes" id="UP001165289">
    <property type="component" value="Unassembled WGS sequence"/>
</dbReference>
<accession>A0AAV7JXZ7</accession>
<proteinExistence type="predicted"/>
<reference evidence="1 2" key="1">
    <citation type="journal article" date="2023" name="BMC Biol.">
        <title>The compact genome of the sponge Oopsacas minuta (Hexactinellida) is lacking key metazoan core genes.</title>
        <authorList>
            <person name="Santini S."/>
            <person name="Schenkelaars Q."/>
            <person name="Jourda C."/>
            <person name="Duchesne M."/>
            <person name="Belahbib H."/>
            <person name="Rocher C."/>
            <person name="Selva M."/>
            <person name="Riesgo A."/>
            <person name="Vervoort M."/>
            <person name="Leys S.P."/>
            <person name="Kodjabachian L."/>
            <person name="Le Bivic A."/>
            <person name="Borchiellini C."/>
            <person name="Claverie J.M."/>
            <person name="Renard E."/>
        </authorList>
    </citation>
    <scope>NUCLEOTIDE SEQUENCE [LARGE SCALE GENOMIC DNA]</scope>
    <source>
        <strain evidence="1">SPO-2</strain>
    </source>
</reference>
<sequence>MSKHYRCTAWRTKQDWHKVCHDLFSTDPIDIRNGLASVQCWQARYKIPIGVEVTCDILQAKLATLQPEIIPEMIRHITSMALIRFVNGISDLYQQKCSVPKSIKDTLLSIGIPVWICDQRHAATHHVMPCMTLLEKAIEFCLKWIYSYYWEVVYSIDIHSSSQNYQTRFAELLKMANNSITNNIPINPRFMTNSLLSLASKIGNRDILSVCLLESHISEIKFDTYPNIRTLPKLHSDNYTLYNFWIRLLATLNTNSSGIFIVSLICKIVQRVSSLQLNELSLLYHGVWLRLALKQLTILPRRRKFLHKNRGKNRKVTNPGSLSKFAPCALHTILSNPGIFTHAAVRTLLKRIPTLCKESRAINILSLSRWISSVRKMDYQSITELNNELHNIVKIQENINYKLNSRQKTNVGWKSVDSRKYLQVPIGECLQ</sequence>
<dbReference type="GO" id="GO:0090730">
    <property type="term" value="C:Las1 complex"/>
    <property type="evidence" value="ECO:0007669"/>
    <property type="project" value="InterPro"/>
</dbReference>
<organism evidence="1 2">
    <name type="scientific">Oopsacas minuta</name>
    <dbReference type="NCBI Taxonomy" id="111878"/>
    <lineage>
        <taxon>Eukaryota</taxon>
        <taxon>Metazoa</taxon>
        <taxon>Porifera</taxon>
        <taxon>Hexactinellida</taxon>
        <taxon>Hexasterophora</taxon>
        <taxon>Lyssacinosida</taxon>
        <taxon>Leucopsacidae</taxon>
        <taxon>Oopsacas</taxon>
    </lineage>
</organism>
<dbReference type="GO" id="GO:0000460">
    <property type="term" value="P:maturation of 5.8S rRNA"/>
    <property type="evidence" value="ECO:0007669"/>
    <property type="project" value="TreeGrafter"/>
</dbReference>
<name>A0AAV7JXZ7_9METZ</name>
<keyword evidence="2" id="KW-1185">Reference proteome</keyword>
<dbReference type="PANTHER" id="PTHR15002:SF0">
    <property type="entry name" value="RIBOSOMAL BIOGENESIS PROTEIN LAS1L"/>
    <property type="match status" value="1"/>
</dbReference>
<evidence type="ECO:0000313" key="2">
    <source>
        <dbReference type="Proteomes" id="UP001165289"/>
    </source>
</evidence>